<evidence type="ECO:0000313" key="4">
    <source>
        <dbReference type="Proteomes" id="UP001179363"/>
    </source>
</evidence>
<keyword evidence="1" id="KW-0175">Coiled coil</keyword>
<accession>A0ABS9EAY5</accession>
<evidence type="ECO:0000256" key="1">
    <source>
        <dbReference type="SAM" id="Coils"/>
    </source>
</evidence>
<organism evidence="3 4">
    <name type="scientific">Gillisia lutea</name>
    <dbReference type="NCBI Taxonomy" id="2909668"/>
    <lineage>
        <taxon>Bacteria</taxon>
        <taxon>Pseudomonadati</taxon>
        <taxon>Bacteroidota</taxon>
        <taxon>Flavobacteriia</taxon>
        <taxon>Flavobacteriales</taxon>
        <taxon>Flavobacteriaceae</taxon>
        <taxon>Gillisia</taxon>
    </lineage>
</organism>
<dbReference type="InterPro" id="IPR041578">
    <property type="entry name" value="PIN_8"/>
</dbReference>
<protein>
    <submittedName>
        <fullName evidence="3">PIN domain-containing protein</fullName>
    </submittedName>
</protein>
<feature type="coiled-coil region" evidence="1">
    <location>
        <begin position="342"/>
        <end position="383"/>
    </location>
</feature>
<dbReference type="RefSeq" id="WP_236132209.1">
    <property type="nucleotide sequence ID" value="NZ_JAKGTH010000002.1"/>
</dbReference>
<gene>
    <name evidence="3" type="ORF">L1I30_00030</name>
</gene>
<dbReference type="EMBL" id="JAKGTH010000002">
    <property type="protein sequence ID" value="MCF4100040.1"/>
    <property type="molecule type" value="Genomic_DNA"/>
</dbReference>
<proteinExistence type="predicted"/>
<keyword evidence="4" id="KW-1185">Reference proteome</keyword>
<dbReference type="Proteomes" id="UP001179363">
    <property type="component" value="Unassembled WGS sequence"/>
</dbReference>
<feature type="domain" description="PIN like" evidence="2">
    <location>
        <begin position="24"/>
        <end position="239"/>
    </location>
</feature>
<dbReference type="Pfam" id="PF18476">
    <property type="entry name" value="PIN_8"/>
    <property type="match status" value="1"/>
</dbReference>
<name>A0ABS9EAY5_9FLAO</name>
<sequence length="398" mass="47990">MKNKFPGYSRKTEEEINEIWENGIICFDANVLLNLYRYSNETRETLLNLIGKFKDKIWLPHQSALEYNRNRYEVIADQEKAYKEFTEKISQIQKDLQSTSKPPFLSEEVHKSLNKVFEKVSSEVDESILKYSDFLKNDPIYDTISSLFEKRITDCYDSKRLEEIYKEGEERYNKKIPPGYEDAKNKEGNRKYGDLIIWKQIIDKAKELKKSIILITDERKTDWWWKIKDGRNMGPRQELVEELYNQAESNFHMYSSERFLSYGQGFLQEQVNKKALEEIQEMKRAEMEEIRRLKRLEEKKLNRQIHRSDKSNFLKRRYVELSERIKDVENFQNSLEIDALENTDAQEHIHNLSIHLAELNEERNELRKELDLYLLKKDKSQENFRRFFNNRNDSEENN</sequence>
<evidence type="ECO:0000313" key="3">
    <source>
        <dbReference type="EMBL" id="MCF4100040.1"/>
    </source>
</evidence>
<evidence type="ECO:0000259" key="2">
    <source>
        <dbReference type="Pfam" id="PF18476"/>
    </source>
</evidence>
<reference evidence="3" key="1">
    <citation type="submission" date="2022-01" db="EMBL/GenBank/DDBJ databases">
        <title>Gillisia lutea sp. nov., isolated from marine plastic residues from the Malvarosa beach (Valencia, Spain).</title>
        <authorList>
            <person name="Vidal-Verdu A."/>
            <person name="Molina-Menor E."/>
            <person name="Satari L."/>
            <person name="Pascual J."/>
            <person name="Pereto J."/>
            <person name="Porcar M."/>
        </authorList>
    </citation>
    <scope>NUCLEOTIDE SEQUENCE</scope>
    <source>
        <strain evidence="3">M10.2A</strain>
    </source>
</reference>
<comment type="caution">
    <text evidence="3">The sequence shown here is derived from an EMBL/GenBank/DDBJ whole genome shotgun (WGS) entry which is preliminary data.</text>
</comment>
<feature type="coiled-coil region" evidence="1">
    <location>
        <begin position="268"/>
        <end position="299"/>
    </location>
</feature>